<feature type="region of interest" description="Disordered" evidence="1">
    <location>
        <begin position="1054"/>
        <end position="1396"/>
    </location>
</feature>
<feature type="compositionally biased region" description="Low complexity" evidence="1">
    <location>
        <begin position="944"/>
        <end position="960"/>
    </location>
</feature>
<feature type="compositionally biased region" description="Polar residues" evidence="1">
    <location>
        <begin position="1356"/>
        <end position="1369"/>
    </location>
</feature>
<dbReference type="OrthoDB" id="3365380at2759"/>
<feature type="compositionally biased region" description="Low complexity" evidence="1">
    <location>
        <begin position="58"/>
        <end position="82"/>
    </location>
</feature>
<feature type="compositionally biased region" description="Polar residues" evidence="1">
    <location>
        <begin position="1094"/>
        <end position="1114"/>
    </location>
</feature>
<sequence length="1396" mass="150210">MTSILTLSQGSSSSSGSRAPGASSTLFSIPGFEVDPILADSDEEDDDVDGAELFGLMQQQTAQEQEARNAQAQAAQAEEQPGPSQPAPDRGAGATTASSDPPQEPPTPSRLSQPTAETSPRNAHASQQAGPSRLRLSASPVMNESGVQEDREVGSQEVMSPARPSSTVPTSVSGDDSAALPAEANAVVNLKTETAENEDDDDDIILTAIKEAPRARPSANCIAKTESGETSLSGAGARAAARSEPITAAQRFFSGLMDLNDRDARAEPLSALDYLCSLLTNADLVSVACVNSACNRAAASRIYSHIEINGPNHHKLQRVLLNKPALLADCEILRIWHDKAITPADSPDQHNMHHRLEWPYVRDILRQVDARSEKENLEFQVLLGMSQLQPLVNALQGEAPASDGCPRLSKALRKLTVIEDVDWNQNSIKHRDAWRGLLHMFEHLGGTSRSIRSVQELHILSHDDYRPREGHRNRSAPFLWASFGHDDRYAYSWPALRQLSLVVRDAKHFRQLDDIDLPNLVNLTIDAGTQFVDGDWSVAALDELLGKNENLESLSITLTFDHQYEGDLFSSTHPGLKFLLFHGPEHFAKDFNAFLARHRETLVSLDAGAISGDLQSLRTQKFPLLRLLDLRHLPDDFPLEIPSLALAQLACPYDSIRPKALRGPKAKGNGPSVKPSGAGSTPGKPKRNPDGSDVNPNTISSGIRLLDAEIPHALCIETMQSLTSLELTMSPYRFSEFTMESSMVISSRIFPNLLELKILGERPIEDKASLFLKKTPFQQFLVGLSDALALRAVTIENFCDHLPEENFLGPLCPFGPALEFVLVRPCGTGARAWRIIRSIPESAGTRQVAGIGDSAGREYAVNRPVIDVSVVPVDDFHFSTIHDTSPADAWKELSFFQHWNDVERKRILRATKEAAMIGVVPGAETHPVTGPGSKNWGKAEAGDTGSAGASQSQTQSPSPSKRAASQRTAAAKSNAVTSQMFAFSQPLPRITRAYHRKTELERAHRPQGSRPGPSGLSASQKSSGKVEVDEGGDGLDPLNESASELHRRLFGDARMSSSDDERQQSMRVPQQPLARVEVDSDSESDSNDDRNGGFNANRSQRSTRTVGGPSTSGKQAPAGFQPHPSPINPSRAVFTQAGPSRIRRRSSGESLSVMENEATPRATRVNGHAAGESQANGSQTSSHATGASQANGSQPSGRPYEPSGRPPMKKARNAGRPSIGTNGLVIPRLVNSSMSPEAEKVENEKAVYEAARDELRQSHTYRGANMDKSVSPSATSRSSSPSKNATVPPRKSTVASSSAGAGPRTGSGFPPGAGKSLEVAMKIHQDVVDLTSSPEPEDAAGGRRRVAAAEAGPSAPSLSQPTEQRTSQVAKEKSPARPVLIQPSSDEESDGFEILG</sequence>
<dbReference type="EMBL" id="LWDF02000568">
    <property type="protein sequence ID" value="KAE8244818.1"/>
    <property type="molecule type" value="Genomic_DNA"/>
</dbReference>
<feature type="compositionally biased region" description="Low complexity" evidence="1">
    <location>
        <begin position="1269"/>
        <end position="1282"/>
    </location>
</feature>
<feature type="compositionally biased region" description="Polar residues" evidence="1">
    <location>
        <begin position="1173"/>
        <end position="1196"/>
    </location>
</feature>
<feature type="region of interest" description="Disordered" evidence="1">
    <location>
        <begin position="1"/>
        <end position="177"/>
    </location>
</feature>
<accession>A0A177TG11</accession>
<feature type="compositionally biased region" description="Basic and acidic residues" evidence="1">
    <location>
        <begin position="1054"/>
        <end position="1064"/>
    </location>
</feature>
<evidence type="ECO:0000256" key="1">
    <source>
        <dbReference type="SAM" id="MobiDB-lite"/>
    </source>
</evidence>
<reference evidence="2" key="1">
    <citation type="submission" date="2016-04" db="EMBL/GenBank/DDBJ databases">
        <authorList>
            <person name="Nguyen H.D."/>
            <person name="Samba Siva P."/>
            <person name="Cullis J."/>
            <person name="Levesque C.A."/>
            <person name="Hambleton S."/>
        </authorList>
    </citation>
    <scope>NUCLEOTIDE SEQUENCE</scope>
    <source>
        <strain evidence="2">DAOMC 236416</strain>
    </source>
</reference>
<feature type="compositionally biased region" description="Polar residues" evidence="1">
    <location>
        <begin position="163"/>
        <end position="174"/>
    </location>
</feature>
<feature type="compositionally biased region" description="Acidic residues" evidence="1">
    <location>
        <begin position="40"/>
        <end position="50"/>
    </location>
</feature>
<name>A0A177TG11_9BASI</name>
<feature type="compositionally biased region" description="Basic and acidic residues" evidence="1">
    <location>
        <begin position="1237"/>
        <end position="1257"/>
    </location>
</feature>
<organism evidence="2 3">
    <name type="scientific">Tilletia indica</name>
    <dbReference type="NCBI Taxonomy" id="43049"/>
    <lineage>
        <taxon>Eukaryota</taxon>
        <taxon>Fungi</taxon>
        <taxon>Dikarya</taxon>
        <taxon>Basidiomycota</taxon>
        <taxon>Ustilaginomycotina</taxon>
        <taxon>Exobasidiomycetes</taxon>
        <taxon>Tilletiales</taxon>
        <taxon>Tilletiaceae</taxon>
        <taxon>Tilletia</taxon>
    </lineage>
</organism>
<proteinExistence type="predicted"/>
<feature type="compositionally biased region" description="Acidic residues" evidence="1">
    <location>
        <begin position="1385"/>
        <end position="1396"/>
    </location>
</feature>
<gene>
    <name evidence="2" type="ORF">A4X13_0g6238</name>
</gene>
<feature type="region of interest" description="Disordered" evidence="1">
    <location>
        <begin position="921"/>
        <end position="975"/>
    </location>
</feature>
<keyword evidence="3" id="KW-1185">Reference proteome</keyword>
<feature type="region of interest" description="Disordered" evidence="1">
    <location>
        <begin position="660"/>
        <end position="698"/>
    </location>
</feature>
<feature type="compositionally biased region" description="Low complexity" evidence="1">
    <location>
        <begin position="8"/>
        <end position="24"/>
    </location>
</feature>
<protein>
    <submittedName>
        <fullName evidence="2">Uncharacterized protein</fullName>
    </submittedName>
</protein>
<comment type="caution">
    <text evidence="2">The sequence shown here is derived from an EMBL/GenBank/DDBJ whole genome shotgun (WGS) entry which is preliminary data.</text>
</comment>
<dbReference type="Proteomes" id="UP000077521">
    <property type="component" value="Unassembled WGS sequence"/>
</dbReference>
<evidence type="ECO:0000313" key="3">
    <source>
        <dbReference type="Proteomes" id="UP000077521"/>
    </source>
</evidence>
<feature type="region of interest" description="Disordered" evidence="1">
    <location>
        <begin position="999"/>
        <end position="1039"/>
    </location>
</feature>
<evidence type="ECO:0000313" key="2">
    <source>
        <dbReference type="EMBL" id="KAE8244818.1"/>
    </source>
</evidence>
<reference evidence="2" key="2">
    <citation type="journal article" date="2019" name="IMA Fungus">
        <title>Genome sequencing and comparison of five Tilletia species to identify candidate genes for the detection of regulated species infecting wheat.</title>
        <authorList>
            <person name="Nguyen H.D.T."/>
            <person name="Sultana T."/>
            <person name="Kesanakurti P."/>
            <person name="Hambleton S."/>
        </authorList>
    </citation>
    <scope>NUCLEOTIDE SEQUENCE</scope>
    <source>
        <strain evidence="2">DAOMC 236416</strain>
    </source>
</reference>
<feature type="compositionally biased region" description="Polar residues" evidence="1">
    <location>
        <begin position="109"/>
        <end position="130"/>
    </location>
</feature>